<dbReference type="GO" id="GO:0004674">
    <property type="term" value="F:protein serine/threonine kinase activity"/>
    <property type="evidence" value="ECO:0007669"/>
    <property type="project" value="TreeGrafter"/>
</dbReference>
<dbReference type="GO" id="GO:0005737">
    <property type="term" value="C:cytoplasm"/>
    <property type="evidence" value="ECO:0007669"/>
    <property type="project" value="TreeGrafter"/>
</dbReference>
<dbReference type="PANTHER" id="PTHR24346:SF79">
    <property type="entry name" value="PROTEIN KINASE DOMAIN-CONTAINING PROTEIN"/>
    <property type="match status" value="1"/>
</dbReference>
<sequence length="68" mass="7656">MRPPKDLKMENVLLDAAKERVKIVDFGLSNLWDSKSLLQTQCGSPEYAAPELFVAGQKYGPEVDMWSL</sequence>
<keyword evidence="2" id="KW-0067">ATP-binding</keyword>
<dbReference type="EMBL" id="OB795065">
    <property type="protein sequence ID" value="CAD7431624.1"/>
    <property type="molecule type" value="Genomic_DNA"/>
</dbReference>
<accession>A0A7R9ECR5</accession>
<dbReference type="InterPro" id="IPR000719">
    <property type="entry name" value="Prot_kinase_dom"/>
</dbReference>
<dbReference type="SUPFAM" id="SSF56112">
    <property type="entry name" value="Protein kinase-like (PK-like)"/>
    <property type="match status" value="1"/>
</dbReference>
<dbReference type="Pfam" id="PF00069">
    <property type="entry name" value="Pkinase"/>
    <property type="match status" value="1"/>
</dbReference>
<evidence type="ECO:0000256" key="1">
    <source>
        <dbReference type="ARBA" id="ARBA00022741"/>
    </source>
</evidence>
<organism evidence="4">
    <name type="scientific">Timema monikensis</name>
    <dbReference type="NCBI Taxonomy" id="170555"/>
    <lineage>
        <taxon>Eukaryota</taxon>
        <taxon>Metazoa</taxon>
        <taxon>Ecdysozoa</taxon>
        <taxon>Arthropoda</taxon>
        <taxon>Hexapoda</taxon>
        <taxon>Insecta</taxon>
        <taxon>Pterygota</taxon>
        <taxon>Neoptera</taxon>
        <taxon>Polyneoptera</taxon>
        <taxon>Phasmatodea</taxon>
        <taxon>Timematodea</taxon>
        <taxon>Timematoidea</taxon>
        <taxon>Timematidae</taxon>
        <taxon>Timema</taxon>
    </lineage>
</organism>
<evidence type="ECO:0000256" key="2">
    <source>
        <dbReference type="ARBA" id="ARBA00022840"/>
    </source>
</evidence>
<reference evidence="4" key="1">
    <citation type="submission" date="2020-11" db="EMBL/GenBank/DDBJ databases">
        <authorList>
            <person name="Tran Van P."/>
        </authorList>
    </citation>
    <scope>NUCLEOTIDE SEQUENCE</scope>
</reference>
<dbReference type="AlphaFoldDB" id="A0A7R9ECR5"/>
<dbReference type="GO" id="GO:0035556">
    <property type="term" value="P:intracellular signal transduction"/>
    <property type="evidence" value="ECO:0007669"/>
    <property type="project" value="TreeGrafter"/>
</dbReference>
<dbReference type="InterPro" id="IPR011009">
    <property type="entry name" value="Kinase-like_dom_sf"/>
</dbReference>
<feature type="domain" description="Protein kinase" evidence="3">
    <location>
        <begin position="1"/>
        <end position="68"/>
    </location>
</feature>
<proteinExistence type="predicted"/>
<evidence type="ECO:0000313" key="4">
    <source>
        <dbReference type="EMBL" id="CAD7431624.1"/>
    </source>
</evidence>
<evidence type="ECO:0000259" key="3">
    <source>
        <dbReference type="PROSITE" id="PS50011"/>
    </source>
</evidence>
<dbReference type="GO" id="GO:0005524">
    <property type="term" value="F:ATP binding"/>
    <property type="evidence" value="ECO:0007669"/>
    <property type="project" value="UniProtKB-KW"/>
</dbReference>
<dbReference type="PANTHER" id="PTHR24346">
    <property type="entry name" value="MAP/MICROTUBULE AFFINITY-REGULATING KINASE"/>
    <property type="match status" value="1"/>
</dbReference>
<keyword evidence="1" id="KW-0547">Nucleotide-binding</keyword>
<gene>
    <name evidence="4" type="ORF">TMSB3V08_LOCUS8351</name>
</gene>
<name>A0A7R9ECR5_9NEOP</name>
<dbReference type="PROSITE" id="PS50011">
    <property type="entry name" value="PROTEIN_KINASE_DOM"/>
    <property type="match status" value="1"/>
</dbReference>
<protein>
    <recommendedName>
        <fullName evidence="3">Protein kinase domain-containing protein</fullName>
    </recommendedName>
</protein>
<dbReference type="Gene3D" id="1.10.510.10">
    <property type="entry name" value="Transferase(Phosphotransferase) domain 1"/>
    <property type="match status" value="1"/>
</dbReference>